<organism evidence="2 3">
    <name type="scientific">Stichopus japonicus</name>
    <name type="common">Sea cucumber</name>
    <dbReference type="NCBI Taxonomy" id="307972"/>
    <lineage>
        <taxon>Eukaryota</taxon>
        <taxon>Metazoa</taxon>
        <taxon>Echinodermata</taxon>
        <taxon>Eleutherozoa</taxon>
        <taxon>Echinozoa</taxon>
        <taxon>Holothuroidea</taxon>
        <taxon>Aspidochirotacea</taxon>
        <taxon>Aspidochirotida</taxon>
        <taxon>Stichopodidae</taxon>
        <taxon>Apostichopus</taxon>
    </lineage>
</organism>
<dbReference type="Gene3D" id="3.40.1190.20">
    <property type="match status" value="1"/>
</dbReference>
<comment type="caution">
    <text evidence="2">The sequence shown here is derived from an EMBL/GenBank/DDBJ whole genome shotgun (WGS) entry which is preliminary data.</text>
</comment>
<keyword evidence="2" id="KW-0808">Transferase</keyword>
<dbReference type="GO" id="GO:0006796">
    <property type="term" value="P:phosphate-containing compound metabolic process"/>
    <property type="evidence" value="ECO:0007669"/>
    <property type="project" value="UniProtKB-ARBA"/>
</dbReference>
<protein>
    <submittedName>
        <fullName evidence="2">Putative ketohexokinase-like</fullName>
    </submittedName>
</protein>
<dbReference type="Proteomes" id="UP000230750">
    <property type="component" value="Unassembled WGS sequence"/>
</dbReference>
<dbReference type="AlphaFoldDB" id="A0A2G8JRR7"/>
<accession>A0A2G8JRR7</accession>
<dbReference type="PANTHER" id="PTHR42774">
    <property type="entry name" value="PHOSPHOTRANSFERASE SYSTEM TRANSPORT PROTEIN"/>
    <property type="match status" value="1"/>
</dbReference>
<dbReference type="InterPro" id="IPR029056">
    <property type="entry name" value="Ribokinase-like"/>
</dbReference>
<sequence>MSTLYLTDNWTSFSNNMAEKRKSLDGKKKILMVGLACLDLVNVVGSYPIEDQDMRVESQRWCRGGNASNSSVVLSQLADSVVECLVTLSDKATSQIILQDLEKYGTSHENCVVHPDTETPTSVVIVNKVTGTRTILHGNRSLPELRFEDFDKLSLSKYKWIHFE</sequence>
<evidence type="ECO:0000313" key="3">
    <source>
        <dbReference type="Proteomes" id="UP000230750"/>
    </source>
</evidence>
<reference evidence="2 3" key="1">
    <citation type="journal article" date="2017" name="PLoS Biol.">
        <title>The sea cucumber genome provides insights into morphological evolution and visceral regeneration.</title>
        <authorList>
            <person name="Zhang X."/>
            <person name="Sun L."/>
            <person name="Yuan J."/>
            <person name="Sun Y."/>
            <person name="Gao Y."/>
            <person name="Zhang L."/>
            <person name="Li S."/>
            <person name="Dai H."/>
            <person name="Hamel J.F."/>
            <person name="Liu C."/>
            <person name="Yu Y."/>
            <person name="Liu S."/>
            <person name="Lin W."/>
            <person name="Guo K."/>
            <person name="Jin S."/>
            <person name="Xu P."/>
            <person name="Storey K.B."/>
            <person name="Huan P."/>
            <person name="Zhang T."/>
            <person name="Zhou Y."/>
            <person name="Zhang J."/>
            <person name="Lin C."/>
            <person name="Li X."/>
            <person name="Xing L."/>
            <person name="Huo D."/>
            <person name="Sun M."/>
            <person name="Wang L."/>
            <person name="Mercier A."/>
            <person name="Li F."/>
            <person name="Yang H."/>
            <person name="Xiang J."/>
        </authorList>
    </citation>
    <scope>NUCLEOTIDE SEQUENCE [LARGE SCALE GENOMIC DNA]</scope>
    <source>
        <strain evidence="2">Shaxun</strain>
        <tissue evidence="2">Muscle</tissue>
    </source>
</reference>
<dbReference type="SUPFAM" id="SSF53613">
    <property type="entry name" value="Ribokinase-like"/>
    <property type="match status" value="1"/>
</dbReference>
<proteinExistence type="predicted"/>
<evidence type="ECO:0000313" key="2">
    <source>
        <dbReference type="EMBL" id="PIK38464.1"/>
    </source>
</evidence>
<keyword evidence="3" id="KW-1185">Reference proteome</keyword>
<dbReference type="InterPro" id="IPR011611">
    <property type="entry name" value="PfkB_dom"/>
</dbReference>
<dbReference type="OrthoDB" id="204058at2759"/>
<evidence type="ECO:0000259" key="1">
    <source>
        <dbReference type="Pfam" id="PF00294"/>
    </source>
</evidence>
<dbReference type="Pfam" id="PF00294">
    <property type="entry name" value="PfkB"/>
    <property type="match status" value="1"/>
</dbReference>
<name>A0A2G8JRR7_STIJA</name>
<feature type="non-terminal residue" evidence="2">
    <location>
        <position position="164"/>
    </location>
</feature>
<keyword evidence="2" id="KW-0418">Kinase</keyword>
<feature type="domain" description="Carbohydrate kinase PfkB" evidence="1">
    <location>
        <begin position="28"/>
        <end position="150"/>
    </location>
</feature>
<gene>
    <name evidence="2" type="ORF">BSL78_24700</name>
</gene>
<dbReference type="EMBL" id="MRZV01001355">
    <property type="protein sequence ID" value="PIK38464.1"/>
    <property type="molecule type" value="Genomic_DNA"/>
</dbReference>
<dbReference type="STRING" id="307972.A0A2G8JRR7"/>
<dbReference type="PANTHER" id="PTHR42774:SF3">
    <property type="entry name" value="KETOHEXOKINASE"/>
    <property type="match status" value="1"/>
</dbReference>
<dbReference type="GO" id="GO:0016301">
    <property type="term" value="F:kinase activity"/>
    <property type="evidence" value="ECO:0007669"/>
    <property type="project" value="UniProtKB-KW"/>
</dbReference>
<dbReference type="InterPro" id="IPR052562">
    <property type="entry name" value="Ketohexokinase-related"/>
</dbReference>